<reference evidence="1" key="1">
    <citation type="submission" date="2015-09" db="EMBL/GenBank/DDBJ databases">
        <title>Draft Genome Sequences of Two Novel Amoeba-resistant Intranuclear Bacteria, Candidatus Berkiella cookevillensis and Candidatus Berkiella aquae.</title>
        <authorList>
            <person name="Mehari Y.T."/>
            <person name="Arivett B.A."/>
            <person name="Farone A.L."/>
            <person name="Gunderson J.H."/>
            <person name="Farone M.B."/>
        </authorList>
    </citation>
    <scope>NUCLEOTIDE SEQUENCE [LARGE SCALE GENOMIC DNA]</scope>
    <source>
        <strain evidence="1">CC99</strain>
    </source>
</reference>
<organism evidence="1">
    <name type="scientific">Candidatus Berkiella cookevillensis</name>
    <dbReference type="NCBI Taxonomy" id="437022"/>
    <lineage>
        <taxon>Bacteria</taxon>
        <taxon>Pseudomonadati</taxon>
        <taxon>Pseudomonadota</taxon>
        <taxon>Gammaproteobacteria</taxon>
        <taxon>Candidatus Berkiellales</taxon>
        <taxon>Candidatus Berkiellaceae</taxon>
        <taxon>Candidatus Berkiella</taxon>
    </lineage>
</organism>
<dbReference type="PIRSF" id="PIRSF016481">
    <property type="entry name" value="Pilus_assembly_PilP"/>
    <property type="match status" value="1"/>
</dbReference>
<evidence type="ECO:0000313" key="1">
    <source>
        <dbReference type="EMBL" id="KRG17801.1"/>
    </source>
</evidence>
<protein>
    <submittedName>
        <fullName evidence="2">Pilus assembly protein PilP</fullName>
    </submittedName>
    <submittedName>
        <fullName evidence="1">Pilus assembly protein, PilP</fullName>
    </submittedName>
</protein>
<dbReference type="EMBL" id="LKHV01000012">
    <property type="protein sequence ID" value="KRG17801.1"/>
    <property type="molecule type" value="Genomic_DNA"/>
</dbReference>
<dbReference type="Pfam" id="PF04351">
    <property type="entry name" value="PilP"/>
    <property type="match status" value="1"/>
</dbReference>
<evidence type="ECO:0000313" key="2">
    <source>
        <dbReference type="EMBL" id="MCS5709585.1"/>
    </source>
</evidence>
<dbReference type="AlphaFoldDB" id="A0A0Q9YDA6"/>
<comment type="caution">
    <text evidence="1">The sequence shown here is derived from an EMBL/GenBank/DDBJ whole genome shotgun (WGS) entry which is preliminary data.</text>
</comment>
<dbReference type="OrthoDB" id="5296580at2"/>
<dbReference type="PROSITE" id="PS51257">
    <property type="entry name" value="PROKAR_LIPOPROTEIN"/>
    <property type="match status" value="1"/>
</dbReference>
<dbReference type="Gene3D" id="2.30.30.830">
    <property type="match status" value="1"/>
</dbReference>
<dbReference type="EMBL" id="LKHV02000001">
    <property type="protein sequence ID" value="MCS5709585.1"/>
    <property type="molecule type" value="Genomic_DNA"/>
</dbReference>
<reference evidence="2" key="2">
    <citation type="journal article" date="2016" name="Genome Announc.">
        <title>Draft Genome Sequences of Two Novel Amoeba-Resistant Intranuclear Bacteria, 'Candidatus Berkiella cookevillensis' and 'Candidatus Berkiella aquae'.</title>
        <authorList>
            <person name="Mehari Y.T."/>
            <person name="Arivett B.A."/>
            <person name="Farone A.L."/>
            <person name="Gunderson J.H."/>
            <person name="Farone M.B."/>
        </authorList>
    </citation>
    <scope>NUCLEOTIDE SEQUENCE</scope>
    <source>
        <strain evidence="2">CC99</strain>
    </source>
</reference>
<reference evidence="2" key="3">
    <citation type="submission" date="2021-06" db="EMBL/GenBank/DDBJ databases">
        <title>Genomic Description and Analysis of Intracellular Bacteria, Candidatus Berkiella cookevillensis and Candidatus Berkiella aquae.</title>
        <authorList>
            <person name="Kidane D.T."/>
            <person name="Mehari Y.T."/>
            <person name="Rice F.C."/>
            <person name="Arivett B.A."/>
            <person name="Farone A.L."/>
            <person name="Berk S.G."/>
            <person name="Farone M.B."/>
        </authorList>
    </citation>
    <scope>NUCLEOTIDE SEQUENCE</scope>
    <source>
        <strain evidence="2">CC99</strain>
    </source>
</reference>
<accession>A0A0Q9YDA6</accession>
<name>A0A0Q9YDA6_9GAMM</name>
<keyword evidence="3" id="KW-1185">Reference proteome</keyword>
<proteinExistence type="predicted"/>
<dbReference type="InterPro" id="IPR007446">
    <property type="entry name" value="PilP"/>
</dbReference>
<dbReference type="RefSeq" id="WP_057625195.1">
    <property type="nucleotide sequence ID" value="NZ_LKHV02000001.1"/>
</dbReference>
<dbReference type="STRING" id="437022.CC99x_02096"/>
<sequence>MTRRLLVLILCFVVAGCNFDEKREKLEQYIAQVKARPSGEIEALPQIKPYETFTYAALDKRSPFVPPDPEKTVATAVLDNGIRPDANRPKEPLEGFPIDALKMVGTLERDGKMWALIVDKDGALHRVVKGNYVGLNHGKINSITEEKVGITEIVPSPTGGWQERQSDMVLTAEETVTKE</sequence>
<dbReference type="Proteomes" id="UP000051494">
    <property type="component" value="Unassembled WGS sequence"/>
</dbReference>
<evidence type="ECO:0000313" key="3">
    <source>
        <dbReference type="Proteomes" id="UP000051494"/>
    </source>
</evidence>
<gene>
    <name evidence="2" type="ORF">CC99x_011830</name>
    <name evidence="1" type="ORF">CC99x_02096</name>
</gene>